<evidence type="ECO:0000256" key="5">
    <source>
        <dbReference type="ARBA" id="ARBA00022989"/>
    </source>
</evidence>
<keyword evidence="3" id="KW-0732">Signal</keyword>
<comment type="caution">
    <text evidence="9">The sequence shown here is derived from an EMBL/GenBank/DDBJ whole genome shotgun (WGS) entry which is preliminary data.</text>
</comment>
<evidence type="ECO:0000259" key="8">
    <source>
        <dbReference type="Pfam" id="PF08399"/>
    </source>
</evidence>
<dbReference type="PANTHER" id="PTHR10166:SF37">
    <property type="entry name" value="STOLID, ISOFORM H"/>
    <property type="match status" value="1"/>
</dbReference>
<dbReference type="PANTHER" id="PTHR10166">
    <property type="entry name" value="VOLTAGE-DEPENDENT CALCIUM CHANNEL SUBUNIT ALPHA-2/DELTA-RELATED"/>
    <property type="match status" value="1"/>
</dbReference>
<keyword evidence="10" id="KW-1185">Reference proteome</keyword>
<comment type="subcellular location">
    <subcellularLocation>
        <location evidence="1">Membrane</location>
        <topology evidence="1">Single-pass type I membrane protein</topology>
    </subcellularLocation>
</comment>
<dbReference type="Proteomes" id="UP000762676">
    <property type="component" value="Unassembled WGS sequence"/>
</dbReference>
<organism evidence="9 10">
    <name type="scientific">Elysia marginata</name>
    <dbReference type="NCBI Taxonomy" id="1093978"/>
    <lineage>
        <taxon>Eukaryota</taxon>
        <taxon>Metazoa</taxon>
        <taxon>Spiralia</taxon>
        <taxon>Lophotrochozoa</taxon>
        <taxon>Mollusca</taxon>
        <taxon>Gastropoda</taxon>
        <taxon>Heterobranchia</taxon>
        <taxon>Euthyneura</taxon>
        <taxon>Panpulmonata</taxon>
        <taxon>Sacoglossa</taxon>
        <taxon>Placobranchoidea</taxon>
        <taxon>Plakobranchidae</taxon>
        <taxon>Elysia</taxon>
    </lineage>
</organism>
<sequence>MRRYGPYRDIGFREVNYYNAKKVVIDQDLSQMDNASRAQINQTITYLETKSHWPFKSGGFGLNQIHSSIHVPTNIYDKSRRILNGVNWTTNLTKQFIQNMKDDPTLTWQYFCSSDGFLRVYPAGLTVCYRGSPYLATEFHRGKNSTAPHTPSISA</sequence>
<reference evidence="9 10" key="1">
    <citation type="journal article" date="2021" name="Elife">
        <title>Chloroplast acquisition without the gene transfer in kleptoplastic sea slugs, Plakobranchus ocellatus.</title>
        <authorList>
            <person name="Maeda T."/>
            <person name="Takahashi S."/>
            <person name="Yoshida T."/>
            <person name="Shimamura S."/>
            <person name="Takaki Y."/>
            <person name="Nagai Y."/>
            <person name="Toyoda A."/>
            <person name="Suzuki Y."/>
            <person name="Arimoto A."/>
            <person name="Ishii H."/>
            <person name="Satoh N."/>
            <person name="Nishiyama T."/>
            <person name="Hasebe M."/>
            <person name="Maruyama T."/>
            <person name="Minagawa J."/>
            <person name="Obokata J."/>
            <person name="Shigenobu S."/>
        </authorList>
    </citation>
    <scope>NUCLEOTIDE SEQUENCE [LARGE SCALE GENOMIC DNA]</scope>
</reference>
<keyword evidence="4" id="KW-0106">Calcium</keyword>
<protein>
    <submittedName>
        <fullName evidence="9">Voltage-dependent calcium channel subunit alpha-2/delta-2</fullName>
    </submittedName>
</protein>
<accession>A0AAV4GR88</accession>
<evidence type="ECO:0000256" key="1">
    <source>
        <dbReference type="ARBA" id="ARBA00004479"/>
    </source>
</evidence>
<proteinExistence type="predicted"/>
<keyword evidence="5" id="KW-1133">Transmembrane helix</keyword>
<dbReference type="EMBL" id="BMAT01005115">
    <property type="protein sequence ID" value="GFR87806.1"/>
    <property type="molecule type" value="Genomic_DNA"/>
</dbReference>
<keyword evidence="7" id="KW-0325">Glycoprotein</keyword>
<dbReference type="InterPro" id="IPR013608">
    <property type="entry name" value="VWA_N"/>
</dbReference>
<dbReference type="GO" id="GO:0005245">
    <property type="term" value="F:voltage-gated calcium channel activity"/>
    <property type="evidence" value="ECO:0007669"/>
    <property type="project" value="TreeGrafter"/>
</dbReference>
<evidence type="ECO:0000313" key="10">
    <source>
        <dbReference type="Proteomes" id="UP000762676"/>
    </source>
</evidence>
<feature type="domain" description="VWA N-terminal" evidence="8">
    <location>
        <begin position="13"/>
        <end position="123"/>
    </location>
</feature>
<keyword evidence="6" id="KW-0472">Membrane</keyword>
<name>A0AAV4GR88_9GAST</name>
<dbReference type="AlphaFoldDB" id="A0AAV4GR88"/>
<dbReference type="GO" id="GO:0005891">
    <property type="term" value="C:voltage-gated calcium channel complex"/>
    <property type="evidence" value="ECO:0007669"/>
    <property type="project" value="TreeGrafter"/>
</dbReference>
<evidence type="ECO:0000256" key="6">
    <source>
        <dbReference type="ARBA" id="ARBA00023136"/>
    </source>
</evidence>
<keyword evidence="2" id="KW-0812">Transmembrane</keyword>
<evidence type="ECO:0000256" key="2">
    <source>
        <dbReference type="ARBA" id="ARBA00022692"/>
    </source>
</evidence>
<evidence type="ECO:0000256" key="3">
    <source>
        <dbReference type="ARBA" id="ARBA00022729"/>
    </source>
</evidence>
<evidence type="ECO:0000256" key="4">
    <source>
        <dbReference type="ARBA" id="ARBA00022837"/>
    </source>
</evidence>
<dbReference type="Pfam" id="PF08399">
    <property type="entry name" value="VWA_N"/>
    <property type="match status" value="1"/>
</dbReference>
<evidence type="ECO:0000313" key="9">
    <source>
        <dbReference type="EMBL" id="GFR87806.1"/>
    </source>
</evidence>
<evidence type="ECO:0000256" key="7">
    <source>
        <dbReference type="ARBA" id="ARBA00023180"/>
    </source>
</evidence>
<dbReference type="InterPro" id="IPR051173">
    <property type="entry name" value="Ca_channel_alpha-2/delta"/>
</dbReference>
<gene>
    <name evidence="9" type="ORF">ElyMa_002502400</name>
</gene>